<comment type="function">
    <text evidence="11 13">F(1)F(0) ATP synthase produces ATP from ADP in the presence of a proton or sodium gradient. F-type ATPases consist of two structural domains, F(1) containing the extramembraneous catalytic core and F(0) containing the membrane proton channel, linked together by a central stalk and a peripheral stalk. During catalysis, ATP synthesis in the catalytic domain of F(1) is coupled via a rotary mechanism of the central stalk subunits to proton translocation.</text>
</comment>
<sequence length="161" mass="18524">MNIIWSNFFVQLVAFIILFLLLQRFAFKPLFGIMEQRRQMVLEQMNSAEKNRAEADQFIEEQKQALQQARKEAHDIIEQARVTSSKQADDIVQSARNESSRMKEEALREIEAEKNKAVAALRAQVSGLSVLIASKIIEKQVDEQSQKELVDQYLQNVGKQS</sequence>
<dbReference type="NCBIfam" id="TIGR01144">
    <property type="entry name" value="ATP_synt_b"/>
    <property type="match status" value="1"/>
</dbReference>
<evidence type="ECO:0000313" key="17">
    <source>
        <dbReference type="Proteomes" id="UP001595755"/>
    </source>
</evidence>
<dbReference type="Gene3D" id="1.20.5.620">
    <property type="entry name" value="F1F0 ATP synthase subunit B, membrane domain"/>
    <property type="match status" value="1"/>
</dbReference>
<keyword evidence="7 13" id="KW-1133">Transmembrane helix</keyword>
<comment type="caution">
    <text evidence="16">The sequence shown here is derived from an EMBL/GenBank/DDBJ whole genome shotgun (WGS) entry which is preliminary data.</text>
</comment>
<keyword evidence="3 13" id="KW-1003">Cell membrane</keyword>
<proteinExistence type="inferred from homology"/>
<organism evidence="16 17">
    <name type="scientific">Cohnella boryungensis</name>
    <dbReference type="NCBI Taxonomy" id="768479"/>
    <lineage>
        <taxon>Bacteria</taxon>
        <taxon>Bacillati</taxon>
        <taxon>Bacillota</taxon>
        <taxon>Bacilli</taxon>
        <taxon>Bacillales</taxon>
        <taxon>Paenibacillaceae</taxon>
        <taxon>Cohnella</taxon>
    </lineage>
</organism>
<comment type="function">
    <text evidence="13">Component of the F(0) channel, it forms part of the peripheral stalk, linking F(1) to F(0).</text>
</comment>
<dbReference type="InterPro" id="IPR028987">
    <property type="entry name" value="ATP_synth_B-like_membr_sf"/>
</dbReference>
<keyword evidence="8 13" id="KW-0406">Ion transport</keyword>
<evidence type="ECO:0000256" key="1">
    <source>
        <dbReference type="ARBA" id="ARBA00005513"/>
    </source>
</evidence>
<dbReference type="EMBL" id="JBHSED010000013">
    <property type="protein sequence ID" value="MFC4303512.1"/>
    <property type="molecule type" value="Genomic_DNA"/>
</dbReference>
<dbReference type="SUPFAM" id="SSF81573">
    <property type="entry name" value="F1F0 ATP synthase subunit B, membrane domain"/>
    <property type="match status" value="1"/>
</dbReference>
<keyword evidence="4 13" id="KW-0138">CF(0)</keyword>
<accession>A0ABV8S976</accession>
<evidence type="ECO:0000256" key="12">
    <source>
        <dbReference type="ARBA" id="ARBA00037847"/>
    </source>
</evidence>
<dbReference type="Pfam" id="PF00430">
    <property type="entry name" value="ATP-synt_B"/>
    <property type="match status" value="1"/>
</dbReference>
<dbReference type="HAMAP" id="MF_01398">
    <property type="entry name" value="ATP_synth_b_bprime"/>
    <property type="match status" value="1"/>
</dbReference>
<dbReference type="InterPro" id="IPR050059">
    <property type="entry name" value="ATP_synthase_B_chain"/>
</dbReference>
<keyword evidence="9 13" id="KW-0472">Membrane</keyword>
<evidence type="ECO:0000256" key="2">
    <source>
        <dbReference type="ARBA" id="ARBA00022448"/>
    </source>
</evidence>
<keyword evidence="5 13" id="KW-0812">Transmembrane</keyword>
<evidence type="ECO:0000256" key="8">
    <source>
        <dbReference type="ARBA" id="ARBA00023065"/>
    </source>
</evidence>
<dbReference type="CDD" id="cd06503">
    <property type="entry name" value="ATP-synt_Fo_b"/>
    <property type="match status" value="1"/>
</dbReference>
<keyword evidence="15" id="KW-0175">Coiled coil</keyword>
<evidence type="ECO:0000256" key="5">
    <source>
        <dbReference type="ARBA" id="ARBA00022692"/>
    </source>
</evidence>
<evidence type="ECO:0000256" key="15">
    <source>
        <dbReference type="SAM" id="Coils"/>
    </source>
</evidence>
<evidence type="ECO:0000313" key="16">
    <source>
        <dbReference type="EMBL" id="MFC4303512.1"/>
    </source>
</evidence>
<gene>
    <name evidence="13 16" type="primary">atpF</name>
    <name evidence="16" type="ORF">ACFO1S_08605</name>
</gene>
<dbReference type="InterPro" id="IPR005864">
    <property type="entry name" value="ATP_synth_F0_bsu_bac"/>
</dbReference>
<dbReference type="PANTHER" id="PTHR33445:SF1">
    <property type="entry name" value="ATP SYNTHASE SUBUNIT B"/>
    <property type="match status" value="1"/>
</dbReference>
<dbReference type="PANTHER" id="PTHR33445">
    <property type="entry name" value="ATP SYNTHASE SUBUNIT B', CHLOROPLASTIC"/>
    <property type="match status" value="1"/>
</dbReference>
<dbReference type="InterPro" id="IPR002146">
    <property type="entry name" value="ATP_synth_b/b'su_bac/chlpt"/>
</dbReference>
<evidence type="ECO:0000256" key="13">
    <source>
        <dbReference type="HAMAP-Rule" id="MF_01398"/>
    </source>
</evidence>
<evidence type="ECO:0000256" key="9">
    <source>
        <dbReference type="ARBA" id="ARBA00023136"/>
    </source>
</evidence>
<feature type="coiled-coil region" evidence="15">
    <location>
        <begin position="45"/>
        <end position="123"/>
    </location>
</feature>
<evidence type="ECO:0000256" key="14">
    <source>
        <dbReference type="RuleBase" id="RU003848"/>
    </source>
</evidence>
<keyword evidence="17" id="KW-1185">Reference proteome</keyword>
<reference evidence="17" key="1">
    <citation type="journal article" date="2019" name="Int. J. Syst. Evol. Microbiol.">
        <title>The Global Catalogue of Microorganisms (GCM) 10K type strain sequencing project: providing services to taxonomists for standard genome sequencing and annotation.</title>
        <authorList>
            <consortium name="The Broad Institute Genomics Platform"/>
            <consortium name="The Broad Institute Genome Sequencing Center for Infectious Disease"/>
            <person name="Wu L."/>
            <person name="Ma J."/>
        </authorList>
    </citation>
    <scope>NUCLEOTIDE SEQUENCE [LARGE SCALE GENOMIC DNA]</scope>
    <source>
        <strain evidence="17">CGMCC 4.1641</strain>
    </source>
</reference>
<comment type="subunit">
    <text evidence="13">F-type ATPases have 2 components, F(1) - the catalytic core - and F(0) - the membrane proton channel. F(1) has five subunits: alpha(3), beta(3), gamma(1), delta(1), epsilon(1). F(0) has three main subunits: a(1), b(2) and c(10-14). The alpha and beta chains form an alternating ring which encloses part of the gamma chain. F(1) is attached to F(0) by a central stalk formed by the gamma and epsilon chains, while a peripheral stalk is formed by the delta and b chains.</text>
</comment>
<evidence type="ECO:0000256" key="11">
    <source>
        <dbReference type="ARBA" id="ARBA00025198"/>
    </source>
</evidence>
<keyword evidence="2 13" id="KW-0813">Transport</keyword>
<evidence type="ECO:0000256" key="3">
    <source>
        <dbReference type="ARBA" id="ARBA00022475"/>
    </source>
</evidence>
<keyword evidence="6 13" id="KW-0375">Hydrogen ion transport</keyword>
<evidence type="ECO:0000256" key="7">
    <source>
        <dbReference type="ARBA" id="ARBA00022989"/>
    </source>
</evidence>
<evidence type="ECO:0000256" key="10">
    <source>
        <dbReference type="ARBA" id="ARBA00023310"/>
    </source>
</evidence>
<evidence type="ECO:0000256" key="6">
    <source>
        <dbReference type="ARBA" id="ARBA00022781"/>
    </source>
</evidence>
<dbReference type="Proteomes" id="UP001595755">
    <property type="component" value="Unassembled WGS sequence"/>
</dbReference>
<keyword evidence="10 13" id="KW-0066">ATP synthesis</keyword>
<evidence type="ECO:0000256" key="4">
    <source>
        <dbReference type="ARBA" id="ARBA00022547"/>
    </source>
</evidence>
<protein>
    <recommendedName>
        <fullName evidence="13">ATP synthase subunit b</fullName>
    </recommendedName>
    <alternativeName>
        <fullName evidence="13">ATP synthase F(0) sector subunit b</fullName>
    </alternativeName>
    <alternativeName>
        <fullName evidence="13">ATPase subunit I</fullName>
    </alternativeName>
    <alternativeName>
        <fullName evidence="13">F-type ATPase subunit b</fullName>
        <shortName evidence="13">F-ATPase subunit b</shortName>
    </alternativeName>
</protein>
<dbReference type="RefSeq" id="WP_204602771.1">
    <property type="nucleotide sequence ID" value="NZ_JBHSED010000013.1"/>
</dbReference>
<name>A0ABV8S976_9BACL</name>
<comment type="subcellular location">
    <subcellularLocation>
        <location evidence="13">Cell membrane</location>
        <topology evidence="13">Single-pass membrane protein</topology>
    </subcellularLocation>
    <subcellularLocation>
        <location evidence="12">Endomembrane system</location>
        <topology evidence="12">Single-pass membrane protein</topology>
    </subcellularLocation>
</comment>
<comment type="similarity">
    <text evidence="1 13 14">Belongs to the ATPase B chain family.</text>
</comment>